<dbReference type="PANTHER" id="PTHR11819">
    <property type="entry name" value="SOLUTE CARRIER FAMILY 5"/>
    <property type="match status" value="1"/>
</dbReference>
<feature type="transmembrane region" description="Helical" evidence="9">
    <location>
        <begin position="389"/>
        <end position="406"/>
    </location>
</feature>
<dbReference type="InterPro" id="IPR018212">
    <property type="entry name" value="Na/solute_symporter_CS"/>
</dbReference>
<sequence length="536" mass="57989">MNSLDYTIVGIYAVALIAIATFISLNKSGEKKTAEDYFLAGRSLPWWAIGTSLIAANIAADQIIGMNGDAYAMGIAIATYEWTAAIALIVVGKFLLPVYLKQKVFTMPQLLSQRYDQTVSIMLAILMLIMYVMVILPTILWLGAKAVNNLTGLELIPAMILLGLLSLAYSLYGGLKAVAFTDIIQVTLLIFAGLFVSYVGLNAISDGAGVVEGFMILQSEFPEKFDALLPYASQSENPEAYGNYVRLPGIWVLIGGMWIAHFYYWGTNQYITQRALGGKSLNEAQNGLMFAGFLKLLMPVVVVLPGLIAVSLEGSAIPSLEGDRSRAYPSMLSLLPNGILGLTFAALVAAIVSSLASLTNSLSTIFTMDIYRNYNDVGDDQLVGVGRKVGLVGLAISIFVAPIFLGSLDSAFQYVQEYMGLFSPVILFVFLSAIFFKNSTSRSVLWGSLVALVAGVVLKLYVANTQESLIEPFMHQMAISFFLAFVVSAILSPSSENAKTFKLEASDFQTSKLFNVGSSLILIVIAGIYIYFDGSF</sequence>
<dbReference type="Pfam" id="PF00474">
    <property type="entry name" value="SSF"/>
    <property type="match status" value="1"/>
</dbReference>
<evidence type="ECO:0000256" key="7">
    <source>
        <dbReference type="ARBA" id="ARBA00023201"/>
    </source>
</evidence>
<evidence type="ECO:0000313" key="10">
    <source>
        <dbReference type="EMBL" id="RCL38434.1"/>
    </source>
</evidence>
<comment type="similarity">
    <text evidence="2 8">Belongs to the sodium:solute symporter (SSF) (TC 2.A.21) family.</text>
</comment>
<keyword evidence="7" id="KW-0406">Ion transport</keyword>
<keyword evidence="4" id="KW-0813">Transport</keyword>
<dbReference type="NCBIfam" id="TIGR00813">
    <property type="entry name" value="sss"/>
    <property type="match status" value="1"/>
</dbReference>
<feature type="transmembrane region" description="Helical" evidence="9">
    <location>
        <begin position="443"/>
        <end position="461"/>
    </location>
</feature>
<evidence type="ECO:0000256" key="3">
    <source>
        <dbReference type="ARBA" id="ARBA00022692"/>
    </source>
</evidence>
<evidence type="ECO:0000256" key="4">
    <source>
        <dbReference type="ARBA" id="ARBA00022847"/>
    </source>
</evidence>
<evidence type="ECO:0000256" key="2">
    <source>
        <dbReference type="ARBA" id="ARBA00006434"/>
    </source>
</evidence>
<organism evidence="10 11">
    <name type="scientific">SAR86 cluster bacterium</name>
    <dbReference type="NCBI Taxonomy" id="2030880"/>
    <lineage>
        <taxon>Bacteria</taxon>
        <taxon>Pseudomonadati</taxon>
        <taxon>Pseudomonadota</taxon>
        <taxon>Gammaproteobacteria</taxon>
        <taxon>SAR86 cluster</taxon>
    </lineage>
</organism>
<proteinExistence type="inferred from homology"/>
<accession>A0A368BNG7</accession>
<protein>
    <submittedName>
        <fullName evidence="10">Sodium transporter</fullName>
    </submittedName>
</protein>
<reference evidence="10 11" key="1">
    <citation type="journal article" date="2018" name="Microbiome">
        <title>Fine metagenomic profile of the Mediterranean stratified and mixed water columns revealed by assembly and recruitment.</title>
        <authorList>
            <person name="Haro-Moreno J.M."/>
            <person name="Lopez-Perez M."/>
            <person name="De La Torre J.R."/>
            <person name="Picazo A."/>
            <person name="Camacho A."/>
            <person name="Rodriguez-Valera F."/>
        </authorList>
    </citation>
    <scope>NUCLEOTIDE SEQUENCE [LARGE SCALE GENOMIC DNA]</scope>
    <source>
        <strain evidence="10">MED-G83</strain>
    </source>
</reference>
<dbReference type="PANTHER" id="PTHR11819:SF195">
    <property type="entry name" value="SODIUM_GLUCOSE COTRANSPORTER 4"/>
    <property type="match status" value="1"/>
</dbReference>
<feature type="transmembrane region" description="Helical" evidence="9">
    <location>
        <begin position="513"/>
        <end position="532"/>
    </location>
</feature>
<evidence type="ECO:0000256" key="8">
    <source>
        <dbReference type="RuleBase" id="RU362091"/>
    </source>
</evidence>
<feature type="transmembrane region" description="Helical" evidence="9">
    <location>
        <begin position="121"/>
        <end position="143"/>
    </location>
</feature>
<dbReference type="InterPro" id="IPR038377">
    <property type="entry name" value="Na/Glc_symporter_sf"/>
</dbReference>
<evidence type="ECO:0000256" key="5">
    <source>
        <dbReference type="ARBA" id="ARBA00022989"/>
    </source>
</evidence>
<feature type="transmembrane region" description="Helical" evidence="9">
    <location>
        <begin position="46"/>
        <end position="64"/>
    </location>
</feature>
<dbReference type="PROSITE" id="PS50283">
    <property type="entry name" value="NA_SOLUT_SYMP_3"/>
    <property type="match status" value="1"/>
</dbReference>
<dbReference type="GO" id="GO:0005412">
    <property type="term" value="F:D-glucose:sodium symporter activity"/>
    <property type="evidence" value="ECO:0007669"/>
    <property type="project" value="TreeGrafter"/>
</dbReference>
<feature type="transmembrane region" description="Helical" evidence="9">
    <location>
        <begin position="473"/>
        <end position="492"/>
    </location>
</feature>
<keyword evidence="7" id="KW-0915">Sodium</keyword>
<name>A0A368BNG7_9GAMM</name>
<feature type="transmembrane region" description="Helical" evidence="9">
    <location>
        <begin position="155"/>
        <end position="172"/>
    </location>
</feature>
<keyword evidence="7" id="KW-0739">Sodium transport</keyword>
<keyword evidence="3 9" id="KW-0812">Transmembrane</keyword>
<evidence type="ECO:0000256" key="9">
    <source>
        <dbReference type="SAM" id="Phobius"/>
    </source>
</evidence>
<feature type="transmembrane region" description="Helical" evidence="9">
    <location>
        <begin position="332"/>
        <end position="358"/>
    </location>
</feature>
<dbReference type="AlphaFoldDB" id="A0A368BNG7"/>
<feature type="transmembrane region" description="Helical" evidence="9">
    <location>
        <begin position="179"/>
        <end position="201"/>
    </location>
</feature>
<dbReference type="InterPro" id="IPR001734">
    <property type="entry name" value="Na/solute_symporter"/>
</dbReference>
<evidence type="ECO:0000313" key="11">
    <source>
        <dbReference type="Proteomes" id="UP000252147"/>
    </source>
</evidence>
<dbReference type="Proteomes" id="UP000252147">
    <property type="component" value="Unassembled WGS sequence"/>
</dbReference>
<evidence type="ECO:0000256" key="6">
    <source>
        <dbReference type="ARBA" id="ARBA00023136"/>
    </source>
</evidence>
<keyword evidence="5 9" id="KW-1133">Transmembrane helix</keyword>
<keyword evidence="6 9" id="KW-0472">Membrane</keyword>
<feature type="transmembrane region" description="Helical" evidence="9">
    <location>
        <begin position="6"/>
        <end position="25"/>
    </location>
</feature>
<dbReference type="PROSITE" id="PS00456">
    <property type="entry name" value="NA_SOLUT_SYMP_1"/>
    <property type="match status" value="1"/>
</dbReference>
<evidence type="ECO:0000256" key="1">
    <source>
        <dbReference type="ARBA" id="ARBA00004141"/>
    </source>
</evidence>
<feature type="transmembrane region" description="Helical" evidence="9">
    <location>
        <begin position="287"/>
        <end position="312"/>
    </location>
</feature>
<feature type="transmembrane region" description="Helical" evidence="9">
    <location>
        <begin position="248"/>
        <end position="266"/>
    </location>
</feature>
<gene>
    <name evidence="10" type="ORF">DBW97_02725</name>
</gene>
<feature type="transmembrane region" description="Helical" evidence="9">
    <location>
        <begin position="70"/>
        <end position="100"/>
    </location>
</feature>
<dbReference type="EMBL" id="QOPD01000003">
    <property type="protein sequence ID" value="RCL38434.1"/>
    <property type="molecule type" value="Genomic_DNA"/>
</dbReference>
<keyword evidence="4" id="KW-0769">Symport</keyword>
<feature type="transmembrane region" description="Helical" evidence="9">
    <location>
        <begin position="418"/>
        <end position="436"/>
    </location>
</feature>
<comment type="subcellular location">
    <subcellularLocation>
        <location evidence="1">Membrane</location>
        <topology evidence="1">Multi-pass membrane protein</topology>
    </subcellularLocation>
</comment>
<dbReference type="GO" id="GO:0005886">
    <property type="term" value="C:plasma membrane"/>
    <property type="evidence" value="ECO:0007669"/>
    <property type="project" value="TreeGrafter"/>
</dbReference>
<dbReference type="Gene3D" id="1.20.1730.10">
    <property type="entry name" value="Sodium/glucose cotransporter"/>
    <property type="match status" value="1"/>
</dbReference>
<comment type="caution">
    <text evidence="10">The sequence shown here is derived from an EMBL/GenBank/DDBJ whole genome shotgun (WGS) entry which is preliminary data.</text>
</comment>